<evidence type="ECO:0000313" key="2">
    <source>
        <dbReference type="Proteomes" id="UP001221898"/>
    </source>
</evidence>
<dbReference type="Proteomes" id="UP001221898">
    <property type="component" value="Unassembled WGS sequence"/>
</dbReference>
<dbReference type="InterPro" id="IPR043502">
    <property type="entry name" value="DNA/RNA_pol_sf"/>
</dbReference>
<proteinExistence type="predicted"/>
<name>A0AAD7WKG1_9TELE</name>
<dbReference type="SUPFAM" id="SSF56672">
    <property type="entry name" value="DNA/RNA polymerases"/>
    <property type="match status" value="1"/>
</dbReference>
<dbReference type="AlphaFoldDB" id="A0AAD7WKG1"/>
<protein>
    <recommendedName>
        <fullName evidence="3">Reverse transcriptase</fullName>
    </recommendedName>
</protein>
<sequence length="229" mass="26105">MAASDEGADPEMMTGVVRARMALEDGDILDQRRIAHSSPPDVFGRDLGHFTQTHRENWEEQVKSPWVLSTMLKGYKLQFHCRPPSFRGIRVTTMGDLLKNEILWLEISSLLEKYVIRKVEPSEHLCGFYSTYYVVPKKGGNHKIHPIFDLRDINLSESPEVQDVGSCTRVAFEFKVLPFGLSLALRTFTKCMDAVLALLTAWGIQILNYLDDWLVCAQPGNRHSWIHTS</sequence>
<accession>A0AAD7WKG1</accession>
<keyword evidence="2" id="KW-1185">Reference proteome</keyword>
<comment type="caution">
    <text evidence="1">The sequence shown here is derived from an EMBL/GenBank/DDBJ whole genome shotgun (WGS) entry which is preliminary data.</text>
</comment>
<dbReference type="EMBL" id="JAINUG010000078">
    <property type="protein sequence ID" value="KAJ8400138.1"/>
    <property type="molecule type" value="Genomic_DNA"/>
</dbReference>
<organism evidence="1 2">
    <name type="scientific">Aldrovandia affinis</name>
    <dbReference type="NCBI Taxonomy" id="143900"/>
    <lineage>
        <taxon>Eukaryota</taxon>
        <taxon>Metazoa</taxon>
        <taxon>Chordata</taxon>
        <taxon>Craniata</taxon>
        <taxon>Vertebrata</taxon>
        <taxon>Euteleostomi</taxon>
        <taxon>Actinopterygii</taxon>
        <taxon>Neopterygii</taxon>
        <taxon>Teleostei</taxon>
        <taxon>Notacanthiformes</taxon>
        <taxon>Halosauridae</taxon>
        <taxon>Aldrovandia</taxon>
    </lineage>
</organism>
<evidence type="ECO:0008006" key="3">
    <source>
        <dbReference type="Google" id="ProtNLM"/>
    </source>
</evidence>
<reference evidence="1" key="1">
    <citation type="journal article" date="2023" name="Science">
        <title>Genome structures resolve the early diversification of teleost fishes.</title>
        <authorList>
            <person name="Parey E."/>
            <person name="Louis A."/>
            <person name="Montfort J."/>
            <person name="Bouchez O."/>
            <person name="Roques C."/>
            <person name="Iampietro C."/>
            <person name="Lluch J."/>
            <person name="Castinel A."/>
            <person name="Donnadieu C."/>
            <person name="Desvignes T."/>
            <person name="Floi Bucao C."/>
            <person name="Jouanno E."/>
            <person name="Wen M."/>
            <person name="Mejri S."/>
            <person name="Dirks R."/>
            <person name="Jansen H."/>
            <person name="Henkel C."/>
            <person name="Chen W.J."/>
            <person name="Zahm M."/>
            <person name="Cabau C."/>
            <person name="Klopp C."/>
            <person name="Thompson A.W."/>
            <person name="Robinson-Rechavi M."/>
            <person name="Braasch I."/>
            <person name="Lecointre G."/>
            <person name="Bobe J."/>
            <person name="Postlethwait J.H."/>
            <person name="Berthelot C."/>
            <person name="Roest Crollius H."/>
            <person name="Guiguen Y."/>
        </authorList>
    </citation>
    <scope>NUCLEOTIDE SEQUENCE</scope>
    <source>
        <strain evidence="1">NC1722</strain>
    </source>
</reference>
<dbReference type="InterPro" id="IPR043128">
    <property type="entry name" value="Rev_trsase/Diguanyl_cyclase"/>
</dbReference>
<gene>
    <name evidence="1" type="ORF">AAFF_G00398320</name>
</gene>
<dbReference type="Gene3D" id="3.30.70.270">
    <property type="match status" value="1"/>
</dbReference>
<evidence type="ECO:0000313" key="1">
    <source>
        <dbReference type="EMBL" id="KAJ8400138.1"/>
    </source>
</evidence>